<evidence type="ECO:0000256" key="1">
    <source>
        <dbReference type="ARBA" id="ARBA00004496"/>
    </source>
</evidence>
<dbReference type="SUPFAM" id="SSF47220">
    <property type="entry name" value="alpha-catenin/vinculin-like"/>
    <property type="match status" value="1"/>
</dbReference>
<dbReference type="AlphaFoldDB" id="R7V4P1"/>
<dbReference type="HOGENOM" id="CLU_598862_0_0_1"/>
<dbReference type="GO" id="GO:0008013">
    <property type="term" value="F:beta-catenin binding"/>
    <property type="evidence" value="ECO:0007669"/>
    <property type="project" value="TreeGrafter"/>
</dbReference>
<reference evidence="6" key="1">
    <citation type="submission" date="2012-12" db="EMBL/GenBank/DDBJ databases">
        <authorList>
            <person name="Hellsten U."/>
            <person name="Grimwood J."/>
            <person name="Chapman J.A."/>
            <person name="Shapiro H."/>
            <person name="Aerts A."/>
            <person name="Otillar R.P."/>
            <person name="Terry A.Y."/>
            <person name="Boore J.L."/>
            <person name="Simakov O."/>
            <person name="Marletaz F."/>
            <person name="Cho S.-J."/>
            <person name="Edsinger-Gonzales E."/>
            <person name="Havlak P."/>
            <person name="Kuo D.-H."/>
            <person name="Larsson T."/>
            <person name="Lv J."/>
            <person name="Arendt D."/>
            <person name="Savage R."/>
            <person name="Osoegawa K."/>
            <person name="de Jong P."/>
            <person name="Lindberg D.R."/>
            <person name="Seaver E.C."/>
            <person name="Weisblat D.A."/>
            <person name="Putnam N.H."/>
            <person name="Grigoriev I.V."/>
            <person name="Rokhsar D.S."/>
        </authorList>
    </citation>
    <scope>NUCLEOTIDE SEQUENCE</scope>
    <source>
        <strain evidence="6">I ESC-2004</strain>
    </source>
</reference>
<organism evidence="4">
    <name type="scientific">Capitella teleta</name>
    <name type="common">Polychaete worm</name>
    <dbReference type="NCBI Taxonomy" id="283909"/>
    <lineage>
        <taxon>Eukaryota</taxon>
        <taxon>Metazoa</taxon>
        <taxon>Spiralia</taxon>
        <taxon>Lophotrochozoa</taxon>
        <taxon>Annelida</taxon>
        <taxon>Polychaeta</taxon>
        <taxon>Sedentaria</taxon>
        <taxon>Scolecida</taxon>
        <taxon>Capitellidae</taxon>
        <taxon>Capitella</taxon>
    </lineage>
</organism>
<dbReference type="InterPro" id="IPR036723">
    <property type="entry name" value="Alpha-catenin/vinculin-like_sf"/>
</dbReference>
<evidence type="ECO:0000313" key="4">
    <source>
        <dbReference type="EMBL" id="ELU13813.1"/>
    </source>
</evidence>
<dbReference type="STRING" id="283909.R7V4P1"/>
<dbReference type="Gene3D" id="1.20.120.810">
    <property type="entry name" value="Vinculin, Vh2 four-helix bundle"/>
    <property type="match status" value="2"/>
</dbReference>
<protein>
    <submittedName>
        <fullName evidence="4 5">Uncharacterized protein</fullName>
    </submittedName>
</protein>
<accession>R7V4P1</accession>
<gene>
    <name evidence="4" type="ORF">CAPTEDRAFT_195498</name>
</gene>
<dbReference type="GO" id="GO:0016342">
    <property type="term" value="C:catenin complex"/>
    <property type="evidence" value="ECO:0007669"/>
    <property type="project" value="TreeGrafter"/>
</dbReference>
<dbReference type="EMBL" id="AMQN01005038">
    <property type="status" value="NOT_ANNOTATED_CDS"/>
    <property type="molecule type" value="Genomic_DNA"/>
</dbReference>
<sequence length="457" mass="51158">METTKALISKLVQTKSIERALAPIATQRYSYVILGYETISQEVDSRTRVTLFKREGHPTHPSSLITPHNDIVSQLVIQNEAYDEGETDAFPADPVVTATEVKQSVDQLVNIANRLTAETTDEELKSQMPKASEGLEVSGCELVISARRILVEKFRPESRRHFIRIAKDVLERTLKVLLVTDDAEVRRILHSAEGLRRRMQALTAVDSTKTMVNAFKNFTESLMLLSSLTERRQKDIANPRQQERIMSSMAVMRKCAPMLSAALQMHVKYPHNTQAQASKDYVIGQILDSLDDLMHAIENQSLDGDDDDDEQGSFVSLIDTIARLLTSDDLSHIGALDNDLEASIESAVRHSMAVAHLSVEPHRSLLIKNCHRILKERGSVAEMGKQLRRGLSEMADVESDLREACMILLAECQDLERHVNASLLQLFVDVFKETTEPVDRMVKAAFESNVASVKTTV</sequence>
<dbReference type="EMBL" id="KB295002">
    <property type="protein sequence ID" value="ELU13813.1"/>
    <property type="molecule type" value="Genomic_DNA"/>
</dbReference>
<dbReference type="GO" id="GO:0005912">
    <property type="term" value="C:adherens junction"/>
    <property type="evidence" value="ECO:0007669"/>
    <property type="project" value="TreeGrafter"/>
</dbReference>
<name>R7V4P1_CAPTE</name>
<dbReference type="InterPro" id="IPR006077">
    <property type="entry name" value="Vinculin/catenin"/>
</dbReference>
<dbReference type="Proteomes" id="UP000014760">
    <property type="component" value="Unassembled WGS sequence"/>
</dbReference>
<dbReference type="GO" id="GO:0098609">
    <property type="term" value="P:cell-cell adhesion"/>
    <property type="evidence" value="ECO:0007669"/>
    <property type="project" value="TreeGrafter"/>
</dbReference>
<proteinExistence type="inferred from homology"/>
<keyword evidence="3" id="KW-0963">Cytoplasm</keyword>
<dbReference type="PANTHER" id="PTHR18914">
    <property type="entry name" value="ALPHA CATENIN"/>
    <property type="match status" value="1"/>
</dbReference>
<dbReference type="EnsemblMetazoa" id="CapteT195498">
    <property type="protein sequence ID" value="CapteP195498"/>
    <property type="gene ID" value="CapteG195498"/>
</dbReference>
<dbReference type="OMA" id="YMNNVSE"/>
<evidence type="ECO:0000256" key="3">
    <source>
        <dbReference type="ARBA" id="ARBA00022490"/>
    </source>
</evidence>
<evidence type="ECO:0000313" key="6">
    <source>
        <dbReference type="Proteomes" id="UP000014760"/>
    </source>
</evidence>
<comment type="similarity">
    <text evidence="2">Belongs to the vinculin/alpha-catenin family.</text>
</comment>
<dbReference type="OrthoDB" id="29742at2759"/>
<dbReference type="GO" id="GO:0016477">
    <property type="term" value="P:cell migration"/>
    <property type="evidence" value="ECO:0007669"/>
    <property type="project" value="TreeGrafter"/>
</dbReference>
<comment type="subcellular location">
    <subcellularLocation>
        <location evidence="1">Cytoplasm</location>
    </subcellularLocation>
</comment>
<dbReference type="PANTHER" id="PTHR18914:SF30">
    <property type="entry name" value="VINCULIN_ALPHA-CATENIN FAMILY MEMBER 1"/>
    <property type="match status" value="1"/>
</dbReference>
<evidence type="ECO:0000313" key="5">
    <source>
        <dbReference type="EnsemblMetazoa" id="CapteP195498"/>
    </source>
</evidence>
<keyword evidence="6" id="KW-1185">Reference proteome</keyword>
<reference evidence="4 6" key="2">
    <citation type="journal article" date="2013" name="Nature">
        <title>Insights into bilaterian evolution from three spiralian genomes.</title>
        <authorList>
            <person name="Simakov O."/>
            <person name="Marletaz F."/>
            <person name="Cho S.J."/>
            <person name="Edsinger-Gonzales E."/>
            <person name="Havlak P."/>
            <person name="Hellsten U."/>
            <person name="Kuo D.H."/>
            <person name="Larsson T."/>
            <person name="Lv J."/>
            <person name="Arendt D."/>
            <person name="Savage R."/>
            <person name="Osoegawa K."/>
            <person name="de Jong P."/>
            <person name="Grimwood J."/>
            <person name="Chapman J.A."/>
            <person name="Shapiro H."/>
            <person name="Aerts A."/>
            <person name="Otillar R.P."/>
            <person name="Terry A.Y."/>
            <person name="Boore J.L."/>
            <person name="Grigoriev I.V."/>
            <person name="Lindberg D.R."/>
            <person name="Seaver E.C."/>
            <person name="Weisblat D.A."/>
            <person name="Putnam N.H."/>
            <person name="Rokhsar D.S."/>
        </authorList>
    </citation>
    <scope>NUCLEOTIDE SEQUENCE</scope>
    <source>
        <strain evidence="4 6">I ESC-2004</strain>
    </source>
</reference>
<dbReference type="GO" id="GO:0005737">
    <property type="term" value="C:cytoplasm"/>
    <property type="evidence" value="ECO:0007669"/>
    <property type="project" value="UniProtKB-SubCell"/>
</dbReference>
<reference evidence="5" key="3">
    <citation type="submission" date="2015-06" db="UniProtKB">
        <authorList>
            <consortium name="EnsemblMetazoa"/>
        </authorList>
    </citation>
    <scope>IDENTIFICATION</scope>
</reference>
<dbReference type="Pfam" id="PF01044">
    <property type="entry name" value="Vinculin"/>
    <property type="match status" value="1"/>
</dbReference>
<evidence type="ECO:0000256" key="2">
    <source>
        <dbReference type="ARBA" id="ARBA00008376"/>
    </source>
</evidence>
<dbReference type="GO" id="GO:0051015">
    <property type="term" value="F:actin filament binding"/>
    <property type="evidence" value="ECO:0007669"/>
    <property type="project" value="InterPro"/>
</dbReference>